<dbReference type="InterPro" id="IPR036759">
    <property type="entry name" value="TPK_catalytic_sf"/>
</dbReference>
<dbReference type="PANTHER" id="PTHR41299">
    <property type="entry name" value="THIAMINE PYROPHOSPHOKINASE"/>
    <property type="match status" value="1"/>
</dbReference>
<evidence type="ECO:0000259" key="6">
    <source>
        <dbReference type="SMART" id="SM00983"/>
    </source>
</evidence>
<sequence>MAEQMAKKGIIIAGGSLTPAFAEKILAEEERRGTGALCLAAADAGLEILDAIGRIPSLLVGDLDSLRPELLDRYENRKELELLRHNPVKDASDLELCIEVMAARGVRELTVLGALGGRADHLLANIRLCYSAALQNISLVLLDPLNRIRCVVPGESGEAVLKIRRAEQWGRYIGLLPVGGSVEGLTLMGFRYPLEHFTLSYETSPSRTISNELAEEEGIIRFQSRERSGLLVMETGDREEREV</sequence>
<keyword evidence="1 7" id="KW-0808">Transferase</keyword>
<dbReference type="InterPro" id="IPR007373">
    <property type="entry name" value="Thiamin_PyroPKinase_B1-bd"/>
</dbReference>
<dbReference type="Proteomes" id="UP001241537">
    <property type="component" value="Unassembled WGS sequence"/>
</dbReference>
<dbReference type="GO" id="GO:0030975">
    <property type="term" value="F:thiamine binding"/>
    <property type="evidence" value="ECO:0007669"/>
    <property type="project" value="InterPro"/>
</dbReference>
<dbReference type="InterPro" id="IPR006282">
    <property type="entry name" value="Thi_PPkinase"/>
</dbReference>
<dbReference type="Pfam" id="PF04265">
    <property type="entry name" value="TPK_B1_binding"/>
    <property type="match status" value="1"/>
</dbReference>
<dbReference type="GO" id="GO:0004788">
    <property type="term" value="F:thiamine diphosphokinase activity"/>
    <property type="evidence" value="ECO:0007669"/>
    <property type="project" value="UniProtKB-UniRule"/>
</dbReference>
<dbReference type="SMART" id="SM00983">
    <property type="entry name" value="TPK_B1_binding"/>
    <property type="match status" value="1"/>
</dbReference>
<dbReference type="GO" id="GO:0009229">
    <property type="term" value="P:thiamine diphosphate biosynthetic process"/>
    <property type="evidence" value="ECO:0007669"/>
    <property type="project" value="InterPro"/>
</dbReference>
<evidence type="ECO:0000256" key="5">
    <source>
        <dbReference type="NCBIfam" id="TIGR01378"/>
    </source>
</evidence>
<dbReference type="GO" id="GO:0006772">
    <property type="term" value="P:thiamine metabolic process"/>
    <property type="evidence" value="ECO:0007669"/>
    <property type="project" value="UniProtKB-UniRule"/>
</dbReference>
<dbReference type="RefSeq" id="WP_307254187.1">
    <property type="nucleotide sequence ID" value="NZ_JAUSTO010000006.1"/>
</dbReference>
<dbReference type="GO" id="GO:0005524">
    <property type="term" value="F:ATP binding"/>
    <property type="evidence" value="ECO:0007669"/>
    <property type="project" value="UniProtKB-KW"/>
</dbReference>
<dbReference type="Pfam" id="PF04263">
    <property type="entry name" value="TPK_catalytic"/>
    <property type="match status" value="1"/>
</dbReference>
<dbReference type="InterPro" id="IPR036371">
    <property type="entry name" value="TPK_B1-bd_sf"/>
</dbReference>
<keyword evidence="3" id="KW-0418">Kinase</keyword>
<dbReference type="CDD" id="cd07995">
    <property type="entry name" value="TPK"/>
    <property type="match status" value="1"/>
</dbReference>
<dbReference type="NCBIfam" id="TIGR01378">
    <property type="entry name" value="thi_PPkinase"/>
    <property type="match status" value="1"/>
</dbReference>
<dbReference type="GO" id="GO:0016301">
    <property type="term" value="F:kinase activity"/>
    <property type="evidence" value="ECO:0007669"/>
    <property type="project" value="UniProtKB-KW"/>
</dbReference>
<keyword evidence="2" id="KW-0547">Nucleotide-binding</keyword>
<keyword evidence="8" id="KW-1185">Reference proteome</keyword>
<dbReference type="SUPFAM" id="SSF63999">
    <property type="entry name" value="Thiamin pyrophosphokinase, catalytic domain"/>
    <property type="match status" value="1"/>
</dbReference>
<feature type="domain" description="Thiamin pyrophosphokinase thiamin-binding" evidence="6">
    <location>
        <begin position="157"/>
        <end position="232"/>
    </location>
</feature>
<dbReference type="PANTHER" id="PTHR41299:SF1">
    <property type="entry name" value="THIAMINE PYROPHOSPHOKINASE"/>
    <property type="match status" value="1"/>
</dbReference>
<evidence type="ECO:0000256" key="3">
    <source>
        <dbReference type="ARBA" id="ARBA00022777"/>
    </source>
</evidence>
<gene>
    <name evidence="7" type="ORF">J2S20_001186</name>
</gene>
<protein>
    <recommendedName>
        <fullName evidence="5">Thiamine diphosphokinase</fullName>
        <ecNumber evidence="5">2.7.6.2</ecNumber>
    </recommendedName>
</protein>
<evidence type="ECO:0000256" key="1">
    <source>
        <dbReference type="ARBA" id="ARBA00022679"/>
    </source>
</evidence>
<organism evidence="7 8">
    <name type="scientific">Moryella indoligenes</name>
    <dbReference type="NCBI Taxonomy" id="371674"/>
    <lineage>
        <taxon>Bacteria</taxon>
        <taxon>Bacillati</taxon>
        <taxon>Bacillota</taxon>
        <taxon>Clostridia</taxon>
        <taxon>Lachnospirales</taxon>
        <taxon>Lachnospiraceae</taxon>
        <taxon>Moryella</taxon>
    </lineage>
</organism>
<dbReference type="EMBL" id="JAUSTO010000006">
    <property type="protein sequence ID" value="MDQ0152494.1"/>
    <property type="molecule type" value="Genomic_DNA"/>
</dbReference>
<dbReference type="InterPro" id="IPR053149">
    <property type="entry name" value="TPK"/>
</dbReference>
<keyword evidence="4" id="KW-0067">ATP-binding</keyword>
<dbReference type="Gene3D" id="3.40.50.10240">
    <property type="entry name" value="Thiamin pyrophosphokinase, catalytic domain"/>
    <property type="match status" value="1"/>
</dbReference>
<dbReference type="AlphaFoldDB" id="A0AAE3VA45"/>
<proteinExistence type="predicted"/>
<comment type="caution">
    <text evidence="7">The sequence shown here is derived from an EMBL/GenBank/DDBJ whole genome shotgun (WGS) entry which is preliminary data.</text>
</comment>
<dbReference type="EC" id="2.7.6.2" evidence="5"/>
<evidence type="ECO:0000313" key="8">
    <source>
        <dbReference type="Proteomes" id="UP001241537"/>
    </source>
</evidence>
<reference evidence="7" key="1">
    <citation type="submission" date="2023-07" db="EMBL/GenBank/DDBJ databases">
        <title>Genomic Encyclopedia of Type Strains, Phase IV (KMG-IV): sequencing the most valuable type-strain genomes for metagenomic binning, comparative biology and taxonomic classification.</title>
        <authorList>
            <person name="Goeker M."/>
        </authorList>
    </citation>
    <scope>NUCLEOTIDE SEQUENCE</scope>
    <source>
        <strain evidence="7">DSM 19659</strain>
    </source>
</reference>
<evidence type="ECO:0000256" key="4">
    <source>
        <dbReference type="ARBA" id="ARBA00022840"/>
    </source>
</evidence>
<evidence type="ECO:0000313" key="7">
    <source>
        <dbReference type="EMBL" id="MDQ0152494.1"/>
    </source>
</evidence>
<dbReference type="InterPro" id="IPR007371">
    <property type="entry name" value="TPK_catalytic"/>
</dbReference>
<dbReference type="SUPFAM" id="SSF63862">
    <property type="entry name" value="Thiamin pyrophosphokinase, substrate-binding domain"/>
    <property type="match status" value="1"/>
</dbReference>
<name>A0AAE3VA45_9FIRM</name>
<evidence type="ECO:0000256" key="2">
    <source>
        <dbReference type="ARBA" id="ARBA00022741"/>
    </source>
</evidence>
<accession>A0AAE3VA45</accession>